<dbReference type="GO" id="GO:0008811">
    <property type="term" value="F:chloramphenicol O-acetyltransferase activity"/>
    <property type="evidence" value="ECO:0007669"/>
    <property type="project" value="UniProtKB-EC"/>
</dbReference>
<dbReference type="InterPro" id="IPR051159">
    <property type="entry name" value="Hexapeptide_acetyltransf"/>
</dbReference>
<accession>A0A0E3RE26</accession>
<reference evidence="3 4" key="1">
    <citation type="submission" date="2014-07" db="EMBL/GenBank/DDBJ databases">
        <title>Methanogenic archaea and the global carbon cycle.</title>
        <authorList>
            <person name="Henriksen J.R."/>
            <person name="Luke J."/>
            <person name="Reinhart S."/>
            <person name="Benedict M.N."/>
            <person name="Youngblut N.D."/>
            <person name="Metcalf M.E."/>
            <person name="Whitaker R.J."/>
            <person name="Metcalf W.W."/>
        </authorList>
    </citation>
    <scope>NUCLEOTIDE SEQUENCE [LARGE SCALE GENOMIC DNA]</scope>
    <source>
        <strain evidence="3 4">SarPi</strain>
    </source>
</reference>
<organism evidence="3 4">
    <name type="scientific">Methanosarcina mazei SarPi</name>
    <dbReference type="NCBI Taxonomy" id="1434115"/>
    <lineage>
        <taxon>Archaea</taxon>
        <taxon>Methanobacteriati</taxon>
        <taxon>Methanobacteriota</taxon>
        <taxon>Stenosarchaea group</taxon>
        <taxon>Methanomicrobia</taxon>
        <taxon>Methanosarcinales</taxon>
        <taxon>Methanosarcinaceae</taxon>
        <taxon>Methanosarcina</taxon>
    </lineage>
</organism>
<dbReference type="EMBL" id="CP009511">
    <property type="protein sequence ID" value="AKB62438.1"/>
    <property type="molecule type" value="Genomic_DNA"/>
</dbReference>
<dbReference type="CDD" id="cd04647">
    <property type="entry name" value="LbH_MAT_like"/>
    <property type="match status" value="1"/>
</dbReference>
<protein>
    <submittedName>
        <fullName evidence="3">Chloramphenicol acetyltransferase</fullName>
        <ecNumber evidence="3">2.3.1.28</ecNumber>
    </submittedName>
</protein>
<dbReference type="Gene3D" id="2.160.10.10">
    <property type="entry name" value="Hexapeptide repeat proteins"/>
    <property type="match status" value="1"/>
</dbReference>
<dbReference type="EC" id="2.3.1.28" evidence="3"/>
<dbReference type="Pfam" id="PF00132">
    <property type="entry name" value="Hexapep"/>
    <property type="match status" value="1"/>
</dbReference>
<keyword evidence="3" id="KW-0012">Acyltransferase</keyword>
<evidence type="ECO:0000256" key="2">
    <source>
        <dbReference type="ARBA" id="ARBA00022679"/>
    </source>
</evidence>
<dbReference type="AlphaFoldDB" id="A0A0E3RE26"/>
<dbReference type="InterPro" id="IPR001451">
    <property type="entry name" value="Hexapep"/>
</dbReference>
<dbReference type="SUPFAM" id="SSF51161">
    <property type="entry name" value="Trimeric LpxA-like enzymes"/>
    <property type="match status" value="1"/>
</dbReference>
<name>A0A0E3RE26_METMZ</name>
<evidence type="ECO:0000313" key="3">
    <source>
        <dbReference type="EMBL" id="AKB62438.1"/>
    </source>
</evidence>
<dbReference type="InterPro" id="IPR011004">
    <property type="entry name" value="Trimer_LpxA-like_sf"/>
</dbReference>
<evidence type="ECO:0000313" key="4">
    <source>
        <dbReference type="Proteomes" id="UP000033116"/>
    </source>
</evidence>
<sequence length="152" mass="16530">MVKKLKGKIYSSLAKQHLTHKWPTFWFKKCGYSIGENVLFGTDCLIWAWSHLDTDNVIIEDNVSIGPKVMLIARTHSTEQIEKFGMVTSSIPGKVTIKKGAWIGAGAIILPNTIIGEGAVVGAGAVVTKDVQPYTVVAGVPARVIKKLKVEK</sequence>
<proteinExistence type="inferred from homology"/>
<gene>
    <name evidence="3" type="ORF">MSMAP_2453</name>
</gene>
<comment type="similarity">
    <text evidence="1">Belongs to the transferase hexapeptide repeat family.</text>
</comment>
<dbReference type="PATRIC" id="fig|1434115.4.peg.3135"/>
<dbReference type="PANTHER" id="PTHR23416">
    <property type="entry name" value="SIALIC ACID SYNTHASE-RELATED"/>
    <property type="match status" value="1"/>
</dbReference>
<evidence type="ECO:0000256" key="1">
    <source>
        <dbReference type="ARBA" id="ARBA00007274"/>
    </source>
</evidence>
<keyword evidence="2 3" id="KW-0808">Transferase</keyword>
<dbReference type="Proteomes" id="UP000033116">
    <property type="component" value="Chromosome"/>
</dbReference>
<dbReference type="HOGENOM" id="CLU_051638_7_5_2"/>
<dbReference type="PANTHER" id="PTHR23416:SF23">
    <property type="entry name" value="ACETYLTRANSFERASE C18B11.09C-RELATED"/>
    <property type="match status" value="1"/>
</dbReference>